<keyword evidence="3" id="KW-1185">Reference proteome</keyword>
<evidence type="ECO:0000256" key="1">
    <source>
        <dbReference type="SAM" id="Phobius"/>
    </source>
</evidence>
<name>A0A1I2FAT9_9BACT</name>
<keyword evidence="1" id="KW-1133">Transmembrane helix</keyword>
<accession>A0A1I2FAT9</accession>
<evidence type="ECO:0000313" key="3">
    <source>
        <dbReference type="Proteomes" id="UP000181976"/>
    </source>
</evidence>
<dbReference type="RefSeq" id="WP_010527767.1">
    <property type="nucleotide sequence ID" value="NZ_AFSL01000062.1"/>
</dbReference>
<keyword evidence="1" id="KW-0812">Transmembrane</keyword>
<feature type="transmembrane region" description="Helical" evidence="1">
    <location>
        <begin position="128"/>
        <end position="149"/>
    </location>
</feature>
<sequence>MGHYRTIQQWYEILSKRLKGAPRESIRFYSLEAFPRLMHHLETHKANCSVCAQHFAKLDKMSLNLGQWLKTEAPEIAAFQEELEKSVRHLRTEHKVFPKGLWLSRFVLIGILVGILGALITIVVVAGVVIGGILFTGAFIGMLAGWFAGKNKERKIKKQNRLY</sequence>
<feature type="transmembrane region" description="Helical" evidence="1">
    <location>
        <begin position="101"/>
        <end position="122"/>
    </location>
</feature>
<protein>
    <submittedName>
        <fullName evidence="2">Uncharacterized protein</fullName>
    </submittedName>
</protein>
<dbReference type="Proteomes" id="UP000181976">
    <property type="component" value="Unassembled WGS sequence"/>
</dbReference>
<dbReference type="eggNOG" id="ENOG5032TE8">
    <property type="taxonomic scope" value="Bacteria"/>
</dbReference>
<dbReference type="InParanoid" id="A0A1I2FAT9"/>
<organism evidence="2 3">
    <name type="scientific">Thermophagus xiamenensis</name>
    <dbReference type="NCBI Taxonomy" id="385682"/>
    <lineage>
        <taxon>Bacteria</taxon>
        <taxon>Pseudomonadati</taxon>
        <taxon>Bacteroidota</taxon>
        <taxon>Bacteroidia</taxon>
        <taxon>Marinilabiliales</taxon>
        <taxon>Marinilabiliaceae</taxon>
        <taxon>Thermophagus</taxon>
    </lineage>
</organism>
<reference evidence="2 3" key="1">
    <citation type="submission" date="2016-10" db="EMBL/GenBank/DDBJ databases">
        <authorList>
            <person name="de Groot N.N."/>
        </authorList>
    </citation>
    <scope>NUCLEOTIDE SEQUENCE [LARGE SCALE GENOMIC DNA]</scope>
    <source>
        <strain evidence="2 3">DSM 19012</strain>
    </source>
</reference>
<keyword evidence="1" id="KW-0472">Membrane</keyword>
<dbReference type="EMBL" id="FONA01000027">
    <property type="protein sequence ID" value="SFF01650.1"/>
    <property type="molecule type" value="Genomic_DNA"/>
</dbReference>
<evidence type="ECO:0000313" key="2">
    <source>
        <dbReference type="EMBL" id="SFF01650.1"/>
    </source>
</evidence>
<dbReference type="OrthoDB" id="1119135at2"/>
<gene>
    <name evidence="2" type="ORF">SAMN05444380_12718</name>
</gene>
<dbReference type="STRING" id="385682.SAMN05444380_12718"/>
<dbReference type="AlphaFoldDB" id="A0A1I2FAT9"/>
<proteinExistence type="predicted"/>